<dbReference type="EMBL" id="JBHTAX010000001">
    <property type="protein sequence ID" value="MFC7189914.1"/>
    <property type="molecule type" value="Genomic_DNA"/>
</dbReference>
<dbReference type="PROSITE" id="PS51318">
    <property type="entry name" value="TAT"/>
    <property type="match status" value="1"/>
</dbReference>
<dbReference type="RefSeq" id="WP_248906249.1">
    <property type="nucleotide sequence ID" value="NZ_CP109979.1"/>
</dbReference>
<dbReference type="GeneID" id="76199479"/>
<evidence type="ECO:0000313" key="1">
    <source>
        <dbReference type="EMBL" id="MFC7189914.1"/>
    </source>
</evidence>
<evidence type="ECO:0000313" key="2">
    <source>
        <dbReference type="Proteomes" id="UP001596417"/>
    </source>
</evidence>
<accession>A0ABD5YKM7</accession>
<reference evidence="1 2" key="1">
    <citation type="journal article" date="2019" name="Int. J. Syst. Evol. Microbiol.">
        <title>The Global Catalogue of Microorganisms (GCM) 10K type strain sequencing project: providing services to taxonomists for standard genome sequencing and annotation.</title>
        <authorList>
            <consortium name="The Broad Institute Genomics Platform"/>
            <consortium name="The Broad Institute Genome Sequencing Center for Infectious Disease"/>
            <person name="Wu L."/>
            <person name="Ma J."/>
        </authorList>
    </citation>
    <scope>NUCLEOTIDE SEQUENCE [LARGE SCALE GENOMIC DNA]</scope>
    <source>
        <strain evidence="1 2">RDMS1</strain>
    </source>
</reference>
<protein>
    <recommendedName>
        <fullName evidence="3">Twin-arginine translocation signal domain-containing protein</fullName>
    </recommendedName>
</protein>
<evidence type="ECO:0008006" key="3">
    <source>
        <dbReference type="Google" id="ProtNLM"/>
    </source>
</evidence>
<sequence>MSGRSLVGRRAFLKLASAAGIVGMTGSASATASASDQSSYPITVHAFDDGPWEYTIEHAGEIQKGAAAEDNDTIEMSISGDVAAGTIHGGYYDTFTSTGPVSRLTITDDQRNRLRIEHDLDGRSGDLYVTAVDGEWTYYISARDTISPTSVSEETETEYGSSVSGHVSAANGDSEDGYNYTETVDFIHVNDAIFFDLTFGN</sequence>
<proteinExistence type="predicted"/>
<dbReference type="AlphaFoldDB" id="A0ABD5YKM7"/>
<name>A0ABD5YKM7_9EURY</name>
<organism evidence="1 2">
    <name type="scientific">Halocatena marina</name>
    <dbReference type="NCBI Taxonomy" id="2934937"/>
    <lineage>
        <taxon>Archaea</taxon>
        <taxon>Methanobacteriati</taxon>
        <taxon>Methanobacteriota</taxon>
        <taxon>Stenosarchaea group</taxon>
        <taxon>Halobacteria</taxon>
        <taxon>Halobacteriales</taxon>
        <taxon>Natronomonadaceae</taxon>
        <taxon>Halocatena</taxon>
    </lineage>
</organism>
<dbReference type="Proteomes" id="UP001596417">
    <property type="component" value="Unassembled WGS sequence"/>
</dbReference>
<comment type="caution">
    <text evidence="1">The sequence shown here is derived from an EMBL/GenBank/DDBJ whole genome shotgun (WGS) entry which is preliminary data.</text>
</comment>
<dbReference type="InterPro" id="IPR006311">
    <property type="entry name" value="TAT_signal"/>
</dbReference>
<keyword evidence="2" id="KW-1185">Reference proteome</keyword>
<gene>
    <name evidence="1" type="ORF">ACFQL7_08630</name>
</gene>